<dbReference type="GO" id="GO:0005764">
    <property type="term" value="C:lysosome"/>
    <property type="evidence" value="ECO:0007669"/>
    <property type="project" value="TreeGrafter"/>
</dbReference>
<dbReference type="SUPFAM" id="SSF88688">
    <property type="entry name" value="Families 57/38 glycoside transferase middle domain"/>
    <property type="match status" value="1"/>
</dbReference>
<dbReference type="Pfam" id="PF07748">
    <property type="entry name" value="Glyco_hydro_38C"/>
    <property type="match status" value="1"/>
</dbReference>
<comment type="caution">
    <text evidence="13">The sequence shown here is derived from an EMBL/GenBank/DDBJ whole genome shotgun (WGS) entry which is preliminary data.</text>
</comment>
<dbReference type="FunFam" id="2.60.40.1180:FF:000018">
    <property type="entry name" value="Alpha-mannosidase"/>
    <property type="match status" value="1"/>
</dbReference>
<name>A0A1W0WMU0_HYPEX</name>
<dbReference type="SUPFAM" id="SSF74650">
    <property type="entry name" value="Galactose mutarotase-like"/>
    <property type="match status" value="1"/>
</dbReference>
<dbReference type="FunFam" id="2.70.98.30:FF:000003">
    <property type="entry name" value="Alpha-mannosidase"/>
    <property type="match status" value="1"/>
</dbReference>
<dbReference type="CDD" id="cd10810">
    <property type="entry name" value="GH38N_AMII_LAM_like"/>
    <property type="match status" value="1"/>
</dbReference>
<dbReference type="GO" id="GO:0004559">
    <property type="term" value="F:alpha-mannosidase activity"/>
    <property type="evidence" value="ECO:0007669"/>
    <property type="project" value="UniProtKB-EC"/>
</dbReference>
<dbReference type="FunFam" id="1.20.1270.50:FF:000002">
    <property type="entry name" value="Alpha-mannosidase"/>
    <property type="match status" value="1"/>
</dbReference>
<dbReference type="EMBL" id="MTYJ01000073">
    <property type="protein sequence ID" value="OQV16536.1"/>
    <property type="molecule type" value="Genomic_DNA"/>
</dbReference>
<evidence type="ECO:0000259" key="12">
    <source>
        <dbReference type="SMART" id="SM00872"/>
    </source>
</evidence>
<evidence type="ECO:0000313" key="13">
    <source>
        <dbReference type="EMBL" id="OQV16536.1"/>
    </source>
</evidence>
<dbReference type="Pfam" id="PF17677">
    <property type="entry name" value="Glyco_hydro38C2"/>
    <property type="match status" value="1"/>
</dbReference>
<dbReference type="InterPro" id="IPR015341">
    <property type="entry name" value="Glyco_hydro_38_cen"/>
</dbReference>
<dbReference type="Gene3D" id="2.60.40.1180">
    <property type="entry name" value="Golgi alpha-mannosidase II"/>
    <property type="match status" value="1"/>
</dbReference>
<dbReference type="Pfam" id="PF01074">
    <property type="entry name" value="Glyco_hydro_38N"/>
    <property type="match status" value="1"/>
</dbReference>
<dbReference type="OrthoDB" id="2016903at2759"/>
<dbReference type="EC" id="3.2.1.-" evidence="11"/>
<reference evidence="14" key="1">
    <citation type="submission" date="2017-01" db="EMBL/GenBank/DDBJ databases">
        <title>Comparative genomics of anhydrobiosis in the tardigrade Hypsibius dujardini.</title>
        <authorList>
            <person name="Yoshida Y."/>
            <person name="Koutsovoulos G."/>
            <person name="Laetsch D."/>
            <person name="Stevens L."/>
            <person name="Kumar S."/>
            <person name="Horikawa D."/>
            <person name="Ishino K."/>
            <person name="Komine S."/>
            <person name="Tomita M."/>
            <person name="Blaxter M."/>
            <person name="Arakawa K."/>
        </authorList>
    </citation>
    <scope>NUCLEOTIDE SEQUENCE [LARGE SCALE GENOMIC DNA]</scope>
    <source>
        <strain evidence="14">Z151</strain>
    </source>
</reference>
<dbReference type="InterPro" id="IPR011013">
    <property type="entry name" value="Gal_mutarotase_sf_dom"/>
</dbReference>
<dbReference type="Gene3D" id="2.60.40.1360">
    <property type="match status" value="1"/>
</dbReference>
<evidence type="ECO:0000256" key="10">
    <source>
        <dbReference type="ARBA" id="ARBA00023295"/>
    </source>
</evidence>
<dbReference type="InterPro" id="IPR041147">
    <property type="entry name" value="GH38_C"/>
</dbReference>
<keyword evidence="4 11" id="KW-0479">Metal-binding</keyword>
<dbReference type="PANTHER" id="PTHR11607">
    <property type="entry name" value="ALPHA-MANNOSIDASE"/>
    <property type="match status" value="1"/>
</dbReference>
<accession>A0A1W0WMU0</accession>
<proteinExistence type="inferred from homology"/>
<protein>
    <recommendedName>
        <fullName evidence="3 11">Alpha-mannosidase</fullName>
        <ecNumber evidence="11">3.2.1.-</ecNumber>
    </recommendedName>
</protein>
<keyword evidence="10 11" id="KW-0326">Glycosidase</keyword>
<dbReference type="FunFam" id="3.20.110.10:FF:000001">
    <property type="entry name" value="Alpha-mannosidase"/>
    <property type="match status" value="1"/>
</dbReference>
<keyword evidence="7 11" id="KW-0862">Zinc</keyword>
<feature type="domain" description="Glycoside hydrolase family 38 central" evidence="12">
    <location>
        <begin position="371"/>
        <end position="446"/>
    </location>
</feature>
<dbReference type="Gene3D" id="2.70.98.30">
    <property type="entry name" value="Golgi alpha-mannosidase II, domain 4"/>
    <property type="match status" value="1"/>
</dbReference>
<evidence type="ECO:0000256" key="9">
    <source>
        <dbReference type="ARBA" id="ARBA00023180"/>
    </source>
</evidence>
<dbReference type="InterPro" id="IPR028995">
    <property type="entry name" value="Glyco_hydro_57/38_cen_sf"/>
</dbReference>
<evidence type="ECO:0000256" key="11">
    <source>
        <dbReference type="RuleBase" id="RU361199"/>
    </source>
</evidence>
<sequence>MELCLGMIVLCFVFGYGDCRSHRDRSPDDPYSSTVCGYESCPKGTPGQINVHLISHTHDDVGWLKTIDQYYYGAKSDIQIAGVQYILDSVVDALLDDPSRRFIYVETAFFWKWWLQQDDLMHHTVHRLVKEGRLEFISGAWSMNDEAVCHYSSIIENFAWGLRKLNDTFGACGRPKIGWQIDPFGHSREQAALFAMLGFDGLFLGRIDYQDIEKRRKTKTMEMIWEGSDSLGKMSDIFTGILPNVYWPPSTFCFDLLCNDPPIMDDPRLEDYNVVERVATFMEVVNNQSLQYKTDNLIITMGNDFNYQNAHVWFKNLDKLIKYVNAKQTNGSKINLFYSTPSCYLNALHQANASWPTKDDDFFPYASGEHTVWSGYYTSRPALKRMEREASAFLLTCKQIDALAQLGPADQHDVSALRDAVSVAQHHDAVTGTERQHVADDYALRLDRGVKECQETVVDGINRISNVTKPLQFEFCDLLNISICSITENSKEVALVLWNPLSRTLNHYVQLPVVDGDYDITGPGGTKIPFQITPLPKHTLLLPGRLSNATHEILFRAKLPPLGYTAYNLKKLAKGGVSLAGHTSILRKRASGFADDDFVIKNEFLALTFDQSSGSLKYLTNLETNTTISISQTFAYYVGSVGNNTKEPLRASGAYIFRPNCTGAGPDCSRPLEGNGTYEIVKGPLVQEVRQYICAWVSQVIRLHATSKKVHFEWQVGPIPVGDGIGKEIVSRFSTNLKSGTEFFTDSNGRQNIKRRRNFRPSFNLNLTEPISSNFYPVVDRIFIQDETAGSQLTILTDRAQAGSSLLEGQIELMVHRRLLVDDWLGVSEPLNEPGLGEGLVVRGSHHLIFTNIAKSPRRHRLASHDLYWHPALLLLPVSSTTSQADLNRITQSAYSGLSVDLPVNIHILSIEQWKGSSLIVRLEHFFEKDEDPVLSQPAVVNLKDILRDFVITSVREMTLDGNVALTDVHRLQWSKVDQEDYGTLGTDASKIHRIPHDIGTTFTLNPMEIRTFQIEIGPSL</sequence>
<dbReference type="PANTHER" id="PTHR11607:SF3">
    <property type="entry name" value="LYSOSOMAL ALPHA-MANNOSIDASE"/>
    <property type="match status" value="1"/>
</dbReference>
<dbReference type="AlphaFoldDB" id="A0A1W0WMU0"/>
<dbReference type="Gene3D" id="3.20.110.10">
    <property type="entry name" value="Glycoside hydrolase 38, N terminal domain"/>
    <property type="match status" value="1"/>
</dbReference>
<dbReference type="InterPro" id="IPR011682">
    <property type="entry name" value="Glyco_hydro_38_C"/>
</dbReference>
<evidence type="ECO:0000256" key="1">
    <source>
        <dbReference type="ARBA" id="ARBA00000365"/>
    </source>
</evidence>
<comment type="catalytic activity">
    <reaction evidence="1">
        <text>Hydrolysis of terminal, non-reducing alpha-D-mannose residues in alpha-D-mannosides.</text>
        <dbReference type="EC" id="3.2.1.24"/>
    </reaction>
</comment>
<feature type="signal peptide" evidence="11">
    <location>
        <begin position="1"/>
        <end position="19"/>
    </location>
</feature>
<dbReference type="InterPro" id="IPR027291">
    <property type="entry name" value="Glyco_hydro_38_N_sf"/>
</dbReference>
<evidence type="ECO:0000256" key="4">
    <source>
        <dbReference type="ARBA" id="ARBA00022723"/>
    </source>
</evidence>
<dbReference type="GO" id="GO:0030246">
    <property type="term" value="F:carbohydrate binding"/>
    <property type="evidence" value="ECO:0007669"/>
    <property type="project" value="InterPro"/>
</dbReference>
<dbReference type="InterPro" id="IPR037094">
    <property type="entry name" value="Glyco_hydro_38_cen_sf"/>
</dbReference>
<gene>
    <name evidence="13" type="ORF">BV898_09373</name>
</gene>
<dbReference type="GO" id="GO:0046872">
    <property type="term" value="F:metal ion binding"/>
    <property type="evidence" value="ECO:0007669"/>
    <property type="project" value="UniProtKB-KW"/>
</dbReference>
<evidence type="ECO:0000256" key="5">
    <source>
        <dbReference type="ARBA" id="ARBA00022729"/>
    </source>
</evidence>
<dbReference type="InterPro" id="IPR048534">
    <property type="entry name" value="Man2a1-like_dom"/>
</dbReference>
<keyword evidence="8" id="KW-1015">Disulfide bond</keyword>
<keyword evidence="14" id="KW-1185">Reference proteome</keyword>
<comment type="cofactor">
    <cofactor evidence="11">
        <name>Zn(2+)</name>
        <dbReference type="ChEBI" id="CHEBI:29105"/>
    </cofactor>
    <text evidence="11">Binds 1 zinc ion per subunit.</text>
</comment>
<organism evidence="13 14">
    <name type="scientific">Hypsibius exemplaris</name>
    <name type="common">Freshwater tardigrade</name>
    <dbReference type="NCBI Taxonomy" id="2072580"/>
    <lineage>
        <taxon>Eukaryota</taxon>
        <taxon>Metazoa</taxon>
        <taxon>Ecdysozoa</taxon>
        <taxon>Tardigrada</taxon>
        <taxon>Eutardigrada</taxon>
        <taxon>Parachela</taxon>
        <taxon>Hypsibioidea</taxon>
        <taxon>Hypsibiidae</taxon>
        <taxon>Hypsibius</taxon>
    </lineage>
</organism>
<feature type="chain" id="PRO_5017851080" description="Alpha-mannosidase" evidence="11">
    <location>
        <begin position="20"/>
        <end position="1021"/>
    </location>
</feature>
<keyword evidence="6 11" id="KW-0378">Hydrolase</keyword>
<keyword evidence="9" id="KW-0325">Glycoprotein</keyword>
<evidence type="ECO:0000256" key="2">
    <source>
        <dbReference type="ARBA" id="ARBA00009792"/>
    </source>
</evidence>
<keyword evidence="5 11" id="KW-0732">Signal</keyword>
<dbReference type="Pfam" id="PF09261">
    <property type="entry name" value="Alpha-mann_mid"/>
    <property type="match status" value="1"/>
</dbReference>
<evidence type="ECO:0000256" key="6">
    <source>
        <dbReference type="ARBA" id="ARBA00022801"/>
    </source>
</evidence>
<dbReference type="Gene3D" id="1.20.1270.50">
    <property type="entry name" value="Glycoside hydrolase family 38, central domain"/>
    <property type="match status" value="2"/>
</dbReference>
<dbReference type="InterPro" id="IPR011330">
    <property type="entry name" value="Glyco_hydro/deAcase_b/a-brl"/>
</dbReference>
<evidence type="ECO:0000256" key="8">
    <source>
        <dbReference type="ARBA" id="ARBA00023157"/>
    </source>
</evidence>
<evidence type="ECO:0000256" key="3">
    <source>
        <dbReference type="ARBA" id="ARBA00012752"/>
    </source>
</evidence>
<evidence type="ECO:0000256" key="7">
    <source>
        <dbReference type="ARBA" id="ARBA00022833"/>
    </source>
</evidence>
<dbReference type="InterPro" id="IPR000602">
    <property type="entry name" value="Glyco_hydro_38_N"/>
</dbReference>
<evidence type="ECO:0000313" key="14">
    <source>
        <dbReference type="Proteomes" id="UP000192578"/>
    </source>
</evidence>
<dbReference type="InterPro" id="IPR013780">
    <property type="entry name" value="Glyco_hydro_b"/>
</dbReference>
<dbReference type="SUPFAM" id="SSF88713">
    <property type="entry name" value="Glycoside hydrolase/deacetylase"/>
    <property type="match status" value="1"/>
</dbReference>
<dbReference type="SMART" id="SM00872">
    <property type="entry name" value="Alpha-mann_mid"/>
    <property type="match status" value="1"/>
</dbReference>
<comment type="similarity">
    <text evidence="2 11">Belongs to the glycosyl hydrolase 38 family.</text>
</comment>
<dbReference type="Pfam" id="PF21260">
    <property type="entry name" value="Laman-like_dom"/>
    <property type="match status" value="1"/>
</dbReference>
<dbReference type="Proteomes" id="UP000192578">
    <property type="component" value="Unassembled WGS sequence"/>
</dbReference>
<dbReference type="FunFam" id="1.20.1270.50:FF:000003">
    <property type="entry name" value="Alpha-mannosidase"/>
    <property type="match status" value="1"/>
</dbReference>
<dbReference type="InterPro" id="IPR050843">
    <property type="entry name" value="Glycosyl_Hydrlase_38"/>
</dbReference>
<dbReference type="GO" id="GO:0006013">
    <property type="term" value="P:mannose metabolic process"/>
    <property type="evidence" value="ECO:0007669"/>
    <property type="project" value="InterPro"/>
</dbReference>